<evidence type="ECO:0000259" key="5">
    <source>
        <dbReference type="Pfam" id="PF13609"/>
    </source>
</evidence>
<accession>A0A9X1XL22</accession>
<evidence type="ECO:0000256" key="1">
    <source>
        <dbReference type="ARBA" id="ARBA00004571"/>
    </source>
</evidence>
<feature type="signal peptide" evidence="4">
    <location>
        <begin position="1"/>
        <end position="19"/>
    </location>
</feature>
<proteinExistence type="predicted"/>
<dbReference type="Proteomes" id="UP001139559">
    <property type="component" value="Unassembled WGS sequence"/>
</dbReference>
<dbReference type="InterPro" id="IPR033900">
    <property type="entry name" value="Gram_neg_porin_domain"/>
</dbReference>
<organism evidence="6 7">
    <name type="scientific">Vibrio amylolyticus</name>
    <dbReference type="NCBI Taxonomy" id="2847292"/>
    <lineage>
        <taxon>Bacteria</taxon>
        <taxon>Pseudomonadati</taxon>
        <taxon>Pseudomonadota</taxon>
        <taxon>Gammaproteobacteria</taxon>
        <taxon>Vibrionales</taxon>
        <taxon>Vibrionaceae</taxon>
        <taxon>Vibrio</taxon>
    </lineage>
</organism>
<dbReference type="EMBL" id="JAJHVV010000003">
    <property type="protein sequence ID" value="MCK6262840.1"/>
    <property type="molecule type" value="Genomic_DNA"/>
</dbReference>
<comment type="subcellular location">
    <subcellularLocation>
        <location evidence="1">Cell outer membrane</location>
        <topology evidence="1">Multi-pass membrane protein</topology>
    </subcellularLocation>
</comment>
<dbReference type="Gene3D" id="2.40.160.10">
    <property type="entry name" value="Porin"/>
    <property type="match status" value="1"/>
</dbReference>
<keyword evidence="7" id="KW-1185">Reference proteome</keyword>
<comment type="caution">
    <text evidence="6">The sequence shown here is derived from an EMBL/GenBank/DDBJ whole genome shotgun (WGS) entry which is preliminary data.</text>
</comment>
<dbReference type="InterPro" id="IPR023614">
    <property type="entry name" value="Porin_dom_sf"/>
</dbReference>
<feature type="chain" id="PRO_5040791728" evidence="4">
    <location>
        <begin position="20"/>
        <end position="328"/>
    </location>
</feature>
<dbReference type="RefSeq" id="WP_248007951.1">
    <property type="nucleotide sequence ID" value="NZ_JAJHVV010000003.1"/>
</dbReference>
<reference evidence="6" key="1">
    <citation type="submission" date="2021-11" db="EMBL/GenBank/DDBJ databases">
        <title>Vibrio ZSDE26 sp. nov. and Vibrio ZSDZ34 sp. nov., isolated from coastal seawater in Qingdao.</title>
        <authorList>
            <person name="Zhang P."/>
        </authorList>
    </citation>
    <scope>NUCLEOTIDE SEQUENCE</scope>
    <source>
        <strain evidence="6">ZSDE26</strain>
    </source>
</reference>
<dbReference type="SUPFAM" id="SSF56935">
    <property type="entry name" value="Porins"/>
    <property type="match status" value="1"/>
</dbReference>
<dbReference type="InterPro" id="IPR050298">
    <property type="entry name" value="Gram-neg_bact_OMP"/>
</dbReference>
<evidence type="ECO:0000256" key="3">
    <source>
        <dbReference type="ARBA" id="ARBA00023136"/>
    </source>
</evidence>
<evidence type="ECO:0000256" key="2">
    <source>
        <dbReference type="ARBA" id="ARBA00022729"/>
    </source>
</evidence>
<dbReference type="AlphaFoldDB" id="A0A9X1XL22"/>
<gene>
    <name evidence="6" type="ORF">KP803_06065</name>
</gene>
<dbReference type="Pfam" id="PF13609">
    <property type="entry name" value="Porin_4"/>
    <property type="match status" value="1"/>
</dbReference>
<sequence>MKKTLLALAVAATATSAHAIEIFNQDNVTVNMAGDVEIFYIHDRAEKFDGVDNENDFKQAFGDANLAFDTRYQFNDQFQIGAFYEISALEEKNGYDLPGNVSAGDVFVGLYTADFGSIKVGSLATQLDDAGIGADYQFGISSYFDAAVDGGNEAIRYDYDNGSFYGGFGLMQDKHNDNKMGRDGGAYDVKLGYRVAGFDFTAIYADAELKANTPKADVNVIALEARYGAIENLNIELGYYMSEMKVEGVKDEEDTIAIAADYTMGNTTFAAGYSNTSFDGDASDINSWFLNAGYALLPNTSVYAEVGGLDEKGAKYDTGFAVGIAASF</sequence>
<evidence type="ECO:0000256" key="4">
    <source>
        <dbReference type="SAM" id="SignalP"/>
    </source>
</evidence>
<feature type="domain" description="Porin" evidence="5">
    <location>
        <begin position="7"/>
        <end position="313"/>
    </location>
</feature>
<dbReference type="GO" id="GO:0015288">
    <property type="term" value="F:porin activity"/>
    <property type="evidence" value="ECO:0007669"/>
    <property type="project" value="InterPro"/>
</dbReference>
<keyword evidence="2 4" id="KW-0732">Signal</keyword>
<evidence type="ECO:0000313" key="7">
    <source>
        <dbReference type="Proteomes" id="UP001139559"/>
    </source>
</evidence>
<dbReference type="GO" id="GO:0009279">
    <property type="term" value="C:cell outer membrane"/>
    <property type="evidence" value="ECO:0007669"/>
    <property type="project" value="UniProtKB-SubCell"/>
</dbReference>
<dbReference type="PANTHER" id="PTHR34501:SF2">
    <property type="entry name" value="OUTER MEMBRANE PORIN F-RELATED"/>
    <property type="match status" value="1"/>
</dbReference>
<name>A0A9X1XL22_9VIBR</name>
<dbReference type="PANTHER" id="PTHR34501">
    <property type="entry name" value="PROTEIN YDDL-RELATED"/>
    <property type="match status" value="1"/>
</dbReference>
<protein>
    <submittedName>
        <fullName evidence="6">Porin</fullName>
    </submittedName>
</protein>
<evidence type="ECO:0000313" key="6">
    <source>
        <dbReference type="EMBL" id="MCK6262840.1"/>
    </source>
</evidence>
<keyword evidence="3" id="KW-0472">Membrane</keyword>